<dbReference type="InterPro" id="IPR050834">
    <property type="entry name" value="Glycosyltransf_2"/>
</dbReference>
<dbReference type="PANTHER" id="PTHR43685:SF5">
    <property type="entry name" value="GLYCOSYLTRANSFERASE EPSE-RELATED"/>
    <property type="match status" value="1"/>
</dbReference>
<dbReference type="SUPFAM" id="SSF53448">
    <property type="entry name" value="Nucleotide-diphospho-sugar transferases"/>
    <property type="match status" value="1"/>
</dbReference>
<proteinExistence type="inferred from homology"/>
<dbReference type="PANTHER" id="PTHR43685">
    <property type="entry name" value="GLYCOSYLTRANSFERASE"/>
    <property type="match status" value="1"/>
</dbReference>
<protein>
    <submittedName>
        <fullName evidence="5">Glycosyltransferase</fullName>
    </submittedName>
</protein>
<feature type="domain" description="Glycosyltransferase 2-like" evidence="4">
    <location>
        <begin position="8"/>
        <end position="196"/>
    </location>
</feature>
<keyword evidence="2" id="KW-0328">Glycosyltransferase</keyword>
<evidence type="ECO:0000313" key="5">
    <source>
        <dbReference type="EMBL" id="KAB3522667.1"/>
    </source>
</evidence>
<evidence type="ECO:0000256" key="2">
    <source>
        <dbReference type="ARBA" id="ARBA00022676"/>
    </source>
</evidence>
<keyword evidence="6" id="KW-1185">Reference proteome</keyword>
<reference evidence="5 6" key="1">
    <citation type="submission" date="2019-10" db="EMBL/GenBank/DDBJ databases">
        <title>Corynebacterium sp novel species isolated from the respiratory tract of Marmot.</title>
        <authorList>
            <person name="Zhang G."/>
        </authorList>
    </citation>
    <scope>NUCLEOTIDE SEQUENCE [LARGE SCALE GENOMIC DNA]</scope>
    <source>
        <strain evidence="5 6">336</strain>
    </source>
</reference>
<evidence type="ECO:0000256" key="3">
    <source>
        <dbReference type="ARBA" id="ARBA00022679"/>
    </source>
</evidence>
<dbReference type="InterPro" id="IPR029044">
    <property type="entry name" value="Nucleotide-diphossugar_trans"/>
</dbReference>
<dbReference type="Pfam" id="PF00535">
    <property type="entry name" value="Glycos_transf_2"/>
    <property type="match status" value="1"/>
</dbReference>
<organism evidence="5 6">
    <name type="scientific">Corynebacterium zhongnanshanii</name>
    <dbReference type="NCBI Taxonomy" id="2768834"/>
    <lineage>
        <taxon>Bacteria</taxon>
        <taxon>Bacillati</taxon>
        <taxon>Actinomycetota</taxon>
        <taxon>Actinomycetes</taxon>
        <taxon>Mycobacteriales</taxon>
        <taxon>Corynebacteriaceae</taxon>
        <taxon>Corynebacterium</taxon>
    </lineage>
</organism>
<dbReference type="RefSeq" id="WP_151843591.1">
    <property type="nucleotide sequence ID" value="NZ_WBZJ01000001.1"/>
</dbReference>
<evidence type="ECO:0000259" key="4">
    <source>
        <dbReference type="Pfam" id="PF00535"/>
    </source>
</evidence>
<accession>A0ABQ6VDZ5</accession>
<dbReference type="Gene3D" id="3.90.550.10">
    <property type="entry name" value="Spore Coat Polysaccharide Biosynthesis Protein SpsA, Chain A"/>
    <property type="match status" value="1"/>
</dbReference>
<dbReference type="EMBL" id="WBZJ01000001">
    <property type="protein sequence ID" value="KAB3522667.1"/>
    <property type="molecule type" value="Genomic_DNA"/>
</dbReference>
<name>A0ABQ6VDZ5_9CORY</name>
<comment type="similarity">
    <text evidence="1">Belongs to the glycosyltransferase 2 family.</text>
</comment>
<evidence type="ECO:0000256" key="1">
    <source>
        <dbReference type="ARBA" id="ARBA00006739"/>
    </source>
</evidence>
<keyword evidence="3" id="KW-0808">Transferase</keyword>
<sequence>MTTLAPVSVLLTTYHRTRPEDLTWALRSLQEQTLPAAQVVIVADGPIGEDLRHIIEDFTTTYSATGGTAHSVFTPRNQGSAAASNEGLPHCTEEFIARLDSDDLAAPTRFEKQIQFLRGNPTIDVLGTSVAEFDDALWASWIKNKDAHTAIHTLTQMGTTSRVLPETHRQIVRYARINSPLNHPSVMMRREALEEVGGYQPVHLMEDYDLWARMIAAGKTLHNLPEPLTYFRASEAMFDRRTGKDMFAAERVMQANLRRYGLISRPRAILNLLARSLYRALPRTTLTRVYSILFHR</sequence>
<gene>
    <name evidence="5" type="ORF">F8377_00295</name>
</gene>
<comment type="caution">
    <text evidence="5">The sequence shown here is derived from an EMBL/GenBank/DDBJ whole genome shotgun (WGS) entry which is preliminary data.</text>
</comment>
<dbReference type="Proteomes" id="UP000436181">
    <property type="component" value="Unassembled WGS sequence"/>
</dbReference>
<evidence type="ECO:0000313" key="6">
    <source>
        <dbReference type="Proteomes" id="UP000436181"/>
    </source>
</evidence>
<dbReference type="InterPro" id="IPR001173">
    <property type="entry name" value="Glyco_trans_2-like"/>
</dbReference>